<comment type="similarity">
    <text evidence="1">Belongs to the zinc-associated anti-sigma factor (ZAS) superfamily. Anti-sigma-W factor family.</text>
</comment>
<accession>A0A9X4KG48</accession>
<dbReference type="InterPro" id="IPR027383">
    <property type="entry name" value="Znf_put"/>
</dbReference>
<organism evidence="5 6">
    <name type="scientific">Cohnella ginsengisoli</name>
    <dbReference type="NCBI Taxonomy" id="425004"/>
    <lineage>
        <taxon>Bacteria</taxon>
        <taxon>Bacillati</taxon>
        <taxon>Bacillota</taxon>
        <taxon>Bacilli</taxon>
        <taxon>Bacillales</taxon>
        <taxon>Paenibacillaceae</taxon>
        <taxon>Cohnella</taxon>
    </lineage>
</organism>
<evidence type="ECO:0000313" key="5">
    <source>
        <dbReference type="EMBL" id="MDG0791336.1"/>
    </source>
</evidence>
<dbReference type="AlphaFoldDB" id="A0A9X4KG48"/>
<dbReference type="EMBL" id="JAPDHZ010000002">
    <property type="protein sequence ID" value="MDG0791336.1"/>
    <property type="molecule type" value="Genomic_DNA"/>
</dbReference>
<dbReference type="RefSeq" id="WP_277565095.1">
    <property type="nucleotide sequence ID" value="NZ_JAPDHZ010000002.1"/>
</dbReference>
<evidence type="ECO:0000256" key="3">
    <source>
        <dbReference type="SAM" id="Phobius"/>
    </source>
</evidence>
<evidence type="ECO:0000256" key="2">
    <source>
        <dbReference type="ARBA" id="ARBA00024438"/>
    </source>
</evidence>
<evidence type="ECO:0000256" key="1">
    <source>
        <dbReference type="ARBA" id="ARBA00024353"/>
    </source>
</evidence>
<feature type="transmembrane region" description="Helical" evidence="3">
    <location>
        <begin position="87"/>
        <end position="107"/>
    </location>
</feature>
<dbReference type="Pfam" id="PF13490">
    <property type="entry name" value="zf-HC2"/>
    <property type="match status" value="1"/>
</dbReference>
<dbReference type="Gene3D" id="1.10.10.1320">
    <property type="entry name" value="Anti-sigma factor, zinc-finger domain"/>
    <property type="match status" value="1"/>
</dbReference>
<dbReference type="Proteomes" id="UP001153387">
    <property type="component" value="Unassembled WGS sequence"/>
</dbReference>
<reference evidence="5 6" key="1">
    <citation type="submission" date="2022-10" db="EMBL/GenBank/DDBJ databases">
        <title>Comparative genomic analysis of Cohnella hashimotonis sp. nov., isolated from the International Space Station.</title>
        <authorList>
            <person name="Simpson A."/>
            <person name="Venkateswaran K."/>
        </authorList>
    </citation>
    <scope>NUCLEOTIDE SEQUENCE [LARGE SCALE GENOMIC DNA]</scope>
    <source>
        <strain evidence="5 6">DSM 18997</strain>
    </source>
</reference>
<feature type="domain" description="Putative zinc-finger" evidence="4">
    <location>
        <begin position="3"/>
        <end position="36"/>
    </location>
</feature>
<dbReference type="InterPro" id="IPR007607">
    <property type="entry name" value="BacA/B"/>
</dbReference>
<keyword evidence="3" id="KW-0472">Membrane</keyword>
<gene>
    <name evidence="5" type="ORF">OMP38_10970</name>
</gene>
<dbReference type="InterPro" id="IPR041916">
    <property type="entry name" value="Anti_sigma_zinc_sf"/>
</dbReference>
<evidence type="ECO:0000313" key="6">
    <source>
        <dbReference type="Proteomes" id="UP001153387"/>
    </source>
</evidence>
<keyword evidence="3" id="KW-1133">Transmembrane helix</keyword>
<protein>
    <recommendedName>
        <fullName evidence="2">Anti-sigma-W factor RsiW</fullName>
    </recommendedName>
</protein>
<name>A0A9X4KG48_9BACL</name>
<keyword evidence="6" id="KW-1185">Reference proteome</keyword>
<comment type="caution">
    <text evidence="5">The sequence shown here is derived from an EMBL/GenBank/DDBJ whole genome shotgun (WGS) entry which is preliminary data.</text>
</comment>
<dbReference type="Pfam" id="PF04519">
    <property type="entry name" value="Bactofilin"/>
    <property type="match status" value="1"/>
</dbReference>
<proteinExistence type="inferred from homology"/>
<sequence>MKCNDAVKRMHDYLDGDLSREESVLLQQHLRECPACEARYGALERTEALIYAQPVPAAPSHMTDAIMAALPKKRSPRTWTSWVQRHPAASAAAIFLVVMLTSFVAMWNQDDQLSLSGDLSHVVIEGNKVIVPAGQKVEGDLTIKNGEAEVLGEVEGNLTVIDGNVTLASTAHIAGKVKTVDRALDWAWYKVTTWFDTVAYGT</sequence>
<evidence type="ECO:0000259" key="4">
    <source>
        <dbReference type="Pfam" id="PF13490"/>
    </source>
</evidence>
<keyword evidence="3" id="KW-0812">Transmembrane</keyword>